<keyword evidence="4" id="KW-0472">Membrane</keyword>
<comment type="similarity">
    <text evidence="7">Belongs to the cytochrome P450 family.</text>
</comment>
<dbReference type="InterPro" id="IPR002401">
    <property type="entry name" value="Cyt_P450_E_grp-I"/>
</dbReference>
<name>A0ABS8UWG2_DATST</name>
<dbReference type="PANTHER" id="PTHR24286">
    <property type="entry name" value="CYTOCHROME P450 26"/>
    <property type="match status" value="1"/>
</dbReference>
<keyword evidence="3 7" id="KW-0479">Metal-binding</keyword>
<keyword evidence="2" id="KW-0812">Transmembrane</keyword>
<comment type="caution">
    <text evidence="8">The sequence shown here is derived from an EMBL/GenBank/DDBJ whole genome shotgun (WGS) entry which is preliminary data.</text>
</comment>
<sequence>MYFINERKSMITQGSTKEKEELLNWEDYKKMDFTQKVIMKLSDMGMLKFVHRKALKDAKYRDYVIPAGWKVLPVFSAVHLDPSVHPNALHFNPWRWESDEQICKKLTPFGGGSRCCPGFELAKVEVAFFLHHLVQNYRWEVEEGEEPIAYPYVEFKNGLTIRLHQNST</sequence>
<evidence type="ECO:0000256" key="3">
    <source>
        <dbReference type="ARBA" id="ARBA00022723"/>
    </source>
</evidence>
<protein>
    <recommendedName>
        <fullName evidence="10">Cytochrome P450</fullName>
    </recommendedName>
</protein>
<accession>A0ABS8UWG2</accession>
<proteinExistence type="inferred from homology"/>
<evidence type="ECO:0000256" key="2">
    <source>
        <dbReference type="ARBA" id="ARBA00022692"/>
    </source>
</evidence>
<dbReference type="EMBL" id="JACEIK010002678">
    <property type="protein sequence ID" value="MCD9638363.1"/>
    <property type="molecule type" value="Genomic_DNA"/>
</dbReference>
<organism evidence="8 9">
    <name type="scientific">Datura stramonium</name>
    <name type="common">Jimsonweed</name>
    <name type="synonym">Common thornapple</name>
    <dbReference type="NCBI Taxonomy" id="4076"/>
    <lineage>
        <taxon>Eukaryota</taxon>
        <taxon>Viridiplantae</taxon>
        <taxon>Streptophyta</taxon>
        <taxon>Embryophyta</taxon>
        <taxon>Tracheophyta</taxon>
        <taxon>Spermatophyta</taxon>
        <taxon>Magnoliopsida</taxon>
        <taxon>eudicotyledons</taxon>
        <taxon>Gunneridae</taxon>
        <taxon>Pentapetalae</taxon>
        <taxon>asterids</taxon>
        <taxon>lamiids</taxon>
        <taxon>Solanales</taxon>
        <taxon>Solanaceae</taxon>
        <taxon>Solanoideae</taxon>
        <taxon>Datureae</taxon>
        <taxon>Datura</taxon>
    </lineage>
</organism>
<evidence type="ECO:0000256" key="4">
    <source>
        <dbReference type="ARBA" id="ARBA00022989"/>
    </source>
</evidence>
<evidence type="ECO:0008006" key="10">
    <source>
        <dbReference type="Google" id="ProtNLM"/>
    </source>
</evidence>
<evidence type="ECO:0000256" key="7">
    <source>
        <dbReference type="RuleBase" id="RU000461"/>
    </source>
</evidence>
<dbReference type="InterPro" id="IPR036396">
    <property type="entry name" value="Cyt_P450_sf"/>
</dbReference>
<keyword evidence="7" id="KW-0349">Heme</keyword>
<evidence type="ECO:0000256" key="1">
    <source>
        <dbReference type="ARBA" id="ARBA00004167"/>
    </source>
</evidence>
<keyword evidence="5 7" id="KW-0560">Oxidoreductase</keyword>
<keyword evidence="4" id="KW-1133">Transmembrane helix</keyword>
<dbReference type="SUPFAM" id="SSF48264">
    <property type="entry name" value="Cytochrome P450"/>
    <property type="match status" value="1"/>
</dbReference>
<dbReference type="PROSITE" id="PS00086">
    <property type="entry name" value="CYTOCHROME_P450"/>
    <property type="match status" value="1"/>
</dbReference>
<evidence type="ECO:0000313" key="9">
    <source>
        <dbReference type="Proteomes" id="UP000823775"/>
    </source>
</evidence>
<dbReference type="PANTHER" id="PTHR24286:SF37">
    <property type="entry name" value="CYTOCHROME P450 724B1"/>
    <property type="match status" value="1"/>
</dbReference>
<evidence type="ECO:0000256" key="6">
    <source>
        <dbReference type="ARBA" id="ARBA00023004"/>
    </source>
</evidence>
<comment type="subcellular location">
    <subcellularLocation>
        <location evidence="1">Membrane</location>
        <topology evidence="1">Single-pass membrane protein</topology>
    </subcellularLocation>
</comment>
<dbReference type="Proteomes" id="UP000823775">
    <property type="component" value="Unassembled WGS sequence"/>
</dbReference>
<evidence type="ECO:0000313" key="8">
    <source>
        <dbReference type="EMBL" id="MCD9638363.1"/>
    </source>
</evidence>
<dbReference type="PRINTS" id="PR00463">
    <property type="entry name" value="EP450I"/>
</dbReference>
<dbReference type="InterPro" id="IPR001128">
    <property type="entry name" value="Cyt_P450"/>
</dbReference>
<dbReference type="Pfam" id="PF00067">
    <property type="entry name" value="p450"/>
    <property type="match status" value="1"/>
</dbReference>
<dbReference type="InterPro" id="IPR017972">
    <property type="entry name" value="Cyt_P450_CS"/>
</dbReference>
<keyword evidence="7" id="KW-0503">Monooxygenase</keyword>
<gene>
    <name evidence="8" type="ORF">HAX54_022263</name>
</gene>
<keyword evidence="9" id="KW-1185">Reference proteome</keyword>
<dbReference type="Gene3D" id="1.10.630.10">
    <property type="entry name" value="Cytochrome P450"/>
    <property type="match status" value="1"/>
</dbReference>
<keyword evidence="6 7" id="KW-0408">Iron</keyword>
<reference evidence="8 9" key="1">
    <citation type="journal article" date="2021" name="BMC Genomics">
        <title>Datura genome reveals duplications of psychoactive alkaloid biosynthetic genes and high mutation rate following tissue culture.</title>
        <authorList>
            <person name="Rajewski A."/>
            <person name="Carter-House D."/>
            <person name="Stajich J."/>
            <person name="Litt A."/>
        </authorList>
    </citation>
    <scope>NUCLEOTIDE SEQUENCE [LARGE SCALE GENOMIC DNA]</scope>
    <source>
        <strain evidence="8">AR-01</strain>
    </source>
</reference>
<evidence type="ECO:0000256" key="5">
    <source>
        <dbReference type="ARBA" id="ARBA00023002"/>
    </source>
</evidence>